<reference evidence="3" key="1">
    <citation type="submission" date="2018-12" db="EMBL/GenBank/DDBJ databases">
        <title>Tengunoibacter tsumagoiensis gen. nov., sp. nov., Dictyobacter kobayashii sp. nov., D. alpinus sp. nov., and D. joshuensis sp. nov. and description of Dictyobacteraceae fam. nov. within the order Ktedonobacterales isolated from Tengu-no-mugimeshi.</title>
        <authorList>
            <person name="Wang C.M."/>
            <person name="Zheng Y."/>
            <person name="Sakai Y."/>
            <person name="Toyoda A."/>
            <person name="Minakuchi Y."/>
            <person name="Abe K."/>
            <person name="Yokota A."/>
            <person name="Yabe S."/>
        </authorList>
    </citation>
    <scope>NUCLEOTIDE SEQUENCE [LARGE SCALE GENOMIC DNA]</scope>
    <source>
        <strain evidence="3">Uno3</strain>
    </source>
</reference>
<gene>
    <name evidence="2" type="ORF">KTT_18770</name>
</gene>
<comment type="caution">
    <text evidence="2">The sequence shown here is derived from an EMBL/GenBank/DDBJ whole genome shotgun (WGS) entry which is preliminary data.</text>
</comment>
<evidence type="ECO:0000313" key="3">
    <source>
        <dbReference type="Proteomes" id="UP000287352"/>
    </source>
</evidence>
<keyword evidence="1" id="KW-1133">Transmembrane helix</keyword>
<dbReference type="AlphaFoldDB" id="A0A401ZYS7"/>
<name>A0A401ZYS7_9CHLR</name>
<organism evidence="2 3">
    <name type="scientific">Tengunoibacter tsumagoiensis</name>
    <dbReference type="NCBI Taxonomy" id="2014871"/>
    <lineage>
        <taxon>Bacteria</taxon>
        <taxon>Bacillati</taxon>
        <taxon>Chloroflexota</taxon>
        <taxon>Ktedonobacteria</taxon>
        <taxon>Ktedonobacterales</taxon>
        <taxon>Dictyobacteraceae</taxon>
        <taxon>Tengunoibacter</taxon>
    </lineage>
</organism>
<evidence type="ECO:0000313" key="2">
    <source>
        <dbReference type="EMBL" id="GCE12018.1"/>
    </source>
</evidence>
<feature type="transmembrane region" description="Helical" evidence="1">
    <location>
        <begin position="67"/>
        <end position="88"/>
    </location>
</feature>
<protein>
    <submittedName>
        <fullName evidence="2">Uncharacterized protein</fullName>
    </submittedName>
</protein>
<keyword evidence="3" id="KW-1185">Reference proteome</keyword>
<feature type="transmembrane region" description="Helical" evidence="1">
    <location>
        <begin position="97"/>
        <end position="122"/>
    </location>
</feature>
<sequence>MYVTLLLYSLLFFLLGVFTLILRIKMHGKSKIIKRIIERIINAFMYLALFLPGFIGFPFLLPEMRHIISRTLLIVGSIVFAMSLSVIFSRRLKNDTVLLVVFMLSTISFSAICTGIEGLIIYY</sequence>
<feature type="transmembrane region" description="Helical" evidence="1">
    <location>
        <begin position="6"/>
        <end position="22"/>
    </location>
</feature>
<keyword evidence="1" id="KW-0812">Transmembrane</keyword>
<keyword evidence="1" id="KW-0472">Membrane</keyword>
<accession>A0A401ZYS7</accession>
<feature type="transmembrane region" description="Helical" evidence="1">
    <location>
        <begin position="43"/>
        <end position="61"/>
    </location>
</feature>
<dbReference type="Proteomes" id="UP000287352">
    <property type="component" value="Unassembled WGS sequence"/>
</dbReference>
<dbReference type="EMBL" id="BIFR01000001">
    <property type="protein sequence ID" value="GCE12018.1"/>
    <property type="molecule type" value="Genomic_DNA"/>
</dbReference>
<evidence type="ECO:0000256" key="1">
    <source>
        <dbReference type="SAM" id="Phobius"/>
    </source>
</evidence>
<proteinExistence type="predicted"/>